<dbReference type="Proteomes" id="UP000678228">
    <property type="component" value="Unassembled WGS sequence"/>
</dbReference>
<evidence type="ECO:0000313" key="4">
    <source>
        <dbReference type="EMBL" id="MBP3950335.1"/>
    </source>
</evidence>
<name>A0A941AMB7_9BACI</name>
<comment type="caution">
    <text evidence="4">The sequence shown here is derived from an EMBL/GenBank/DDBJ whole genome shotgun (WGS) entry which is preliminary data.</text>
</comment>
<dbReference type="SUPFAM" id="SSF68912">
    <property type="entry name" value="Rho N-terminal domain-like"/>
    <property type="match status" value="1"/>
</dbReference>
<dbReference type="Pfam" id="PF23843">
    <property type="entry name" value="DUF7210"/>
    <property type="match status" value="1"/>
</dbReference>
<feature type="domain" description="DUF7210" evidence="3">
    <location>
        <begin position="3"/>
        <end position="36"/>
    </location>
</feature>
<gene>
    <name evidence="4" type="ORF">J7W16_04260</name>
</gene>
<evidence type="ECO:0000256" key="1">
    <source>
        <dbReference type="SAM" id="MobiDB-lite"/>
    </source>
</evidence>
<organism evidence="4 5">
    <name type="scientific">Halalkalibacter suaedae</name>
    <dbReference type="NCBI Taxonomy" id="2822140"/>
    <lineage>
        <taxon>Bacteria</taxon>
        <taxon>Bacillati</taxon>
        <taxon>Bacillota</taxon>
        <taxon>Bacilli</taxon>
        <taxon>Bacillales</taxon>
        <taxon>Bacillaceae</taxon>
        <taxon>Halalkalibacter</taxon>
    </lineage>
</organism>
<feature type="domain" description="YqbF C-terminal" evidence="2">
    <location>
        <begin position="59"/>
        <end position="95"/>
    </location>
</feature>
<dbReference type="Gene3D" id="1.10.720.10">
    <property type="match status" value="1"/>
</dbReference>
<evidence type="ECO:0000313" key="5">
    <source>
        <dbReference type="Proteomes" id="UP000678228"/>
    </source>
</evidence>
<dbReference type="EMBL" id="JAGKSQ010000002">
    <property type="protein sequence ID" value="MBP3950335.1"/>
    <property type="molecule type" value="Genomic_DNA"/>
</dbReference>
<dbReference type="Pfam" id="PF21488">
    <property type="entry name" value="YqbF_HeH"/>
    <property type="match status" value="1"/>
</dbReference>
<accession>A0A941AMB7</accession>
<dbReference type="InterPro" id="IPR036269">
    <property type="entry name" value="Rho_N_sf"/>
</dbReference>
<feature type="region of interest" description="Disordered" evidence="1">
    <location>
        <begin position="37"/>
        <end position="57"/>
    </location>
</feature>
<dbReference type="AlphaFoldDB" id="A0A941AMB7"/>
<protein>
    <submittedName>
        <fullName evidence="4">Uncharacterized protein</fullName>
    </submittedName>
</protein>
<proteinExistence type="predicted"/>
<evidence type="ECO:0000259" key="3">
    <source>
        <dbReference type="Pfam" id="PF23843"/>
    </source>
</evidence>
<dbReference type="InterPro" id="IPR048424">
    <property type="entry name" value="YqbF_HeH"/>
</dbReference>
<keyword evidence="5" id="KW-1185">Reference proteome</keyword>
<reference evidence="4" key="1">
    <citation type="submission" date="2021-03" db="EMBL/GenBank/DDBJ databases">
        <title>Bacillus suaedae sp. nov., isolated from Suaeda aralocaspica.</title>
        <authorList>
            <person name="Lei R.F.R."/>
        </authorList>
    </citation>
    <scope>NUCLEOTIDE SEQUENCE</scope>
    <source>
        <strain evidence="4">YZJH907-2</strain>
    </source>
</reference>
<dbReference type="RefSeq" id="WP_210595986.1">
    <property type="nucleotide sequence ID" value="NZ_JAGKSQ010000002.1"/>
</dbReference>
<evidence type="ECO:0000259" key="2">
    <source>
        <dbReference type="Pfam" id="PF21488"/>
    </source>
</evidence>
<sequence>MPKFIAKSYLTHKGNIVQPGNEIELTEAQAKRLGEKVEPVGAEGTQQPSNAEKKGLDKEAEFKKLTADEQKQIISDLGGDLNELSNEDKRVAFYLENQQ</sequence>
<dbReference type="InterPro" id="IPR055634">
    <property type="entry name" value="DUF7210"/>
</dbReference>